<reference evidence="2" key="1">
    <citation type="journal article" date="2019" name="Int. J. Syst. Evol. Microbiol.">
        <title>The Global Catalogue of Microorganisms (GCM) 10K type strain sequencing project: providing services to taxonomists for standard genome sequencing and annotation.</title>
        <authorList>
            <consortium name="The Broad Institute Genomics Platform"/>
            <consortium name="The Broad Institute Genome Sequencing Center for Infectious Disease"/>
            <person name="Wu L."/>
            <person name="Ma J."/>
        </authorList>
    </citation>
    <scope>NUCLEOTIDE SEQUENCE [LARGE SCALE GENOMIC DNA]</scope>
    <source>
        <strain evidence="2">JCM 18410</strain>
    </source>
</reference>
<dbReference type="Proteomes" id="UP001500124">
    <property type="component" value="Unassembled WGS sequence"/>
</dbReference>
<evidence type="ECO:0000313" key="2">
    <source>
        <dbReference type="Proteomes" id="UP001500124"/>
    </source>
</evidence>
<evidence type="ECO:0000313" key="1">
    <source>
        <dbReference type="EMBL" id="GAA5056355.1"/>
    </source>
</evidence>
<protein>
    <recommendedName>
        <fullName evidence="3">ATP-binding protein</fullName>
    </recommendedName>
</protein>
<sequence length="61" mass="6528">MITAPRRAGRTNAARQAAEQLLADGHHVHYAAHAEQVCLTGECRIVPTVLDGIAPTQEPTL</sequence>
<evidence type="ECO:0008006" key="3">
    <source>
        <dbReference type="Google" id="ProtNLM"/>
    </source>
</evidence>
<comment type="caution">
    <text evidence="1">The sequence shown here is derived from an EMBL/GenBank/DDBJ whole genome shotgun (WGS) entry which is preliminary data.</text>
</comment>
<gene>
    <name evidence="1" type="ORF">GCM10023336_29060</name>
</gene>
<dbReference type="EMBL" id="BAABKC010000044">
    <property type="protein sequence ID" value="GAA5056355.1"/>
    <property type="molecule type" value="Genomic_DNA"/>
</dbReference>
<dbReference type="RefSeq" id="WP_345668681.1">
    <property type="nucleotide sequence ID" value="NZ_BAABKC010000044.1"/>
</dbReference>
<proteinExistence type="predicted"/>
<accession>A0ABP9KG70</accession>
<keyword evidence="2" id="KW-1185">Reference proteome</keyword>
<organism evidence="1 2">
    <name type="scientific">Streptomyces similanensis</name>
    <dbReference type="NCBI Taxonomy" id="1274988"/>
    <lineage>
        <taxon>Bacteria</taxon>
        <taxon>Bacillati</taxon>
        <taxon>Actinomycetota</taxon>
        <taxon>Actinomycetes</taxon>
        <taxon>Kitasatosporales</taxon>
        <taxon>Streptomycetaceae</taxon>
        <taxon>Streptomyces</taxon>
    </lineage>
</organism>
<name>A0ABP9KG70_9ACTN</name>